<name>A0A409WVM1_9AGAR</name>
<gene>
    <name evidence="2" type="ORF">CVT26_012389</name>
</gene>
<dbReference type="InParanoid" id="A0A409WVM1"/>
<protein>
    <submittedName>
        <fullName evidence="2">Uncharacterized protein</fullName>
    </submittedName>
</protein>
<dbReference type="Proteomes" id="UP000284706">
    <property type="component" value="Unassembled WGS sequence"/>
</dbReference>
<evidence type="ECO:0000313" key="2">
    <source>
        <dbReference type="EMBL" id="PPQ82568.1"/>
    </source>
</evidence>
<evidence type="ECO:0000256" key="1">
    <source>
        <dbReference type="SAM" id="MobiDB-lite"/>
    </source>
</evidence>
<keyword evidence="3" id="KW-1185">Reference proteome</keyword>
<comment type="caution">
    <text evidence="2">The sequence shown here is derived from an EMBL/GenBank/DDBJ whole genome shotgun (WGS) entry which is preliminary data.</text>
</comment>
<reference evidence="2 3" key="1">
    <citation type="journal article" date="2018" name="Evol. Lett.">
        <title>Horizontal gene cluster transfer increased hallucinogenic mushroom diversity.</title>
        <authorList>
            <person name="Reynolds H.T."/>
            <person name="Vijayakumar V."/>
            <person name="Gluck-Thaler E."/>
            <person name="Korotkin H.B."/>
            <person name="Matheny P.B."/>
            <person name="Slot J.C."/>
        </authorList>
    </citation>
    <scope>NUCLEOTIDE SEQUENCE [LARGE SCALE GENOMIC DNA]</scope>
    <source>
        <strain evidence="2 3">SRW20</strain>
    </source>
</reference>
<feature type="compositionally biased region" description="Basic and acidic residues" evidence="1">
    <location>
        <begin position="15"/>
        <end position="28"/>
    </location>
</feature>
<feature type="region of interest" description="Disordered" evidence="1">
    <location>
        <begin position="15"/>
        <end position="37"/>
    </location>
</feature>
<dbReference type="AlphaFoldDB" id="A0A409WVM1"/>
<dbReference type="EMBL" id="NHYE01004732">
    <property type="protein sequence ID" value="PPQ82568.1"/>
    <property type="molecule type" value="Genomic_DNA"/>
</dbReference>
<proteinExistence type="predicted"/>
<evidence type="ECO:0000313" key="3">
    <source>
        <dbReference type="Proteomes" id="UP000284706"/>
    </source>
</evidence>
<organism evidence="2 3">
    <name type="scientific">Gymnopilus dilepis</name>
    <dbReference type="NCBI Taxonomy" id="231916"/>
    <lineage>
        <taxon>Eukaryota</taxon>
        <taxon>Fungi</taxon>
        <taxon>Dikarya</taxon>
        <taxon>Basidiomycota</taxon>
        <taxon>Agaricomycotina</taxon>
        <taxon>Agaricomycetes</taxon>
        <taxon>Agaricomycetidae</taxon>
        <taxon>Agaricales</taxon>
        <taxon>Agaricineae</taxon>
        <taxon>Hymenogastraceae</taxon>
        <taxon>Gymnopilus</taxon>
    </lineage>
</organism>
<sequence>MNITLGAVGHNYRPESAARKRDRGREGKNIVNGSLTPSSLRTLRKGLKISSSVTSSRIHFIHTRRRTIQALILRSFSPLLFNPRYLFLTHCGTQLDDDRIQESDERPVLLMFTQAQRRLSLDSTVTAAKSG</sequence>
<accession>A0A409WVM1</accession>